<evidence type="ECO:0000313" key="1">
    <source>
        <dbReference type="EMBL" id="MFD1051435.1"/>
    </source>
</evidence>
<dbReference type="EMBL" id="JBHTIS010003592">
    <property type="protein sequence ID" value="MFD1051435.1"/>
    <property type="molecule type" value="Genomic_DNA"/>
</dbReference>
<name>A0ABW3MLH8_9PSEU</name>
<proteinExistence type="predicted"/>
<sequence>LLAEWVWDTLQAGKLTRSVRHTANGDYVNAVKGYDDAGQPTGVRTVVPASEGKLAGTYNTGTSFTRTGQQSMVHPAYGGGLPDEILNTTFDGLGKPRTLRGDFDYVSDTTYTPFGEPYQVALSSSNNAATLSYEYDPQTHRLTGQNLSATKPDPMVDDQHYTYDPMGNPTKTVETRGTGGPTRTQCYQYDALYRLSQAWTATDNCAKSPSSANG</sequence>
<dbReference type="Proteomes" id="UP001597045">
    <property type="component" value="Unassembled WGS sequence"/>
</dbReference>
<accession>A0ABW3MLH8</accession>
<feature type="non-terminal residue" evidence="1">
    <location>
        <position position="214"/>
    </location>
</feature>
<feature type="non-terminal residue" evidence="1">
    <location>
        <position position="1"/>
    </location>
</feature>
<protein>
    <recommendedName>
        <fullName evidence="3">Sugar-binding protein</fullName>
    </recommendedName>
</protein>
<gene>
    <name evidence="1" type="ORF">ACFQ1S_40775</name>
</gene>
<organism evidence="1 2">
    <name type="scientific">Kibdelosporangium lantanae</name>
    <dbReference type="NCBI Taxonomy" id="1497396"/>
    <lineage>
        <taxon>Bacteria</taxon>
        <taxon>Bacillati</taxon>
        <taxon>Actinomycetota</taxon>
        <taxon>Actinomycetes</taxon>
        <taxon>Pseudonocardiales</taxon>
        <taxon>Pseudonocardiaceae</taxon>
        <taxon>Kibdelosporangium</taxon>
    </lineage>
</organism>
<evidence type="ECO:0000313" key="2">
    <source>
        <dbReference type="Proteomes" id="UP001597045"/>
    </source>
</evidence>
<reference evidence="2" key="1">
    <citation type="journal article" date="2019" name="Int. J. Syst. Evol. Microbiol.">
        <title>The Global Catalogue of Microorganisms (GCM) 10K type strain sequencing project: providing services to taxonomists for standard genome sequencing and annotation.</title>
        <authorList>
            <consortium name="The Broad Institute Genomics Platform"/>
            <consortium name="The Broad Institute Genome Sequencing Center for Infectious Disease"/>
            <person name="Wu L."/>
            <person name="Ma J."/>
        </authorList>
    </citation>
    <scope>NUCLEOTIDE SEQUENCE [LARGE SCALE GENOMIC DNA]</scope>
    <source>
        <strain evidence="2">JCM 31486</strain>
    </source>
</reference>
<comment type="caution">
    <text evidence="1">The sequence shown here is derived from an EMBL/GenBank/DDBJ whole genome shotgun (WGS) entry which is preliminary data.</text>
</comment>
<dbReference type="Gene3D" id="2.180.10.10">
    <property type="entry name" value="RHS repeat-associated core"/>
    <property type="match status" value="1"/>
</dbReference>
<evidence type="ECO:0008006" key="3">
    <source>
        <dbReference type="Google" id="ProtNLM"/>
    </source>
</evidence>
<keyword evidence="2" id="KW-1185">Reference proteome</keyword>